<dbReference type="InterPro" id="IPR050428">
    <property type="entry name" value="TCS_sensor_his_kinase"/>
</dbReference>
<keyword evidence="4" id="KW-0808">Transferase</keyword>
<name>A0A124HVU0_9ACTN</name>
<accession>A0A124HVU0</accession>
<dbReference type="InterPro" id="IPR003594">
    <property type="entry name" value="HATPase_dom"/>
</dbReference>
<dbReference type="AlphaFoldDB" id="A0A124HVU0"/>
<dbReference type="Gene3D" id="3.30.565.10">
    <property type="entry name" value="Histidine kinase-like ATPase, C-terminal domain"/>
    <property type="match status" value="1"/>
</dbReference>
<reference evidence="8 9" key="1">
    <citation type="submission" date="2015-10" db="EMBL/GenBank/DDBJ databases">
        <title>Draft genome sequence of Streptomyces griseorubiginosus DSM 40469, type strain for the species Streptomyces griseorubiginosus.</title>
        <authorList>
            <person name="Ruckert C."/>
            <person name="Winkler A."/>
            <person name="Kalinowski J."/>
            <person name="Kampfer P."/>
            <person name="Glaeser S."/>
        </authorList>
    </citation>
    <scope>NUCLEOTIDE SEQUENCE [LARGE SCALE GENOMIC DNA]</scope>
    <source>
        <strain evidence="8 9">DSM 40469</strain>
    </source>
</reference>
<keyword evidence="5" id="KW-0418">Kinase</keyword>
<comment type="caution">
    <text evidence="8">The sequence shown here is derived from an EMBL/GenBank/DDBJ whole genome shotgun (WGS) entry which is preliminary data.</text>
</comment>
<proteinExistence type="predicted"/>
<evidence type="ECO:0000259" key="7">
    <source>
        <dbReference type="Pfam" id="PF02518"/>
    </source>
</evidence>
<keyword evidence="3" id="KW-0597">Phosphoprotein</keyword>
<feature type="compositionally biased region" description="Basic and acidic residues" evidence="6">
    <location>
        <begin position="333"/>
        <end position="349"/>
    </location>
</feature>
<dbReference type="EMBL" id="LMWV01000036">
    <property type="protein sequence ID" value="KUN59504.1"/>
    <property type="molecule type" value="Genomic_DNA"/>
</dbReference>
<dbReference type="Proteomes" id="UP000054375">
    <property type="component" value="Unassembled WGS sequence"/>
</dbReference>
<feature type="compositionally biased region" description="Basic and acidic residues" evidence="6">
    <location>
        <begin position="399"/>
        <end position="408"/>
    </location>
</feature>
<feature type="compositionally biased region" description="Low complexity" evidence="6">
    <location>
        <begin position="377"/>
        <end position="388"/>
    </location>
</feature>
<keyword evidence="9" id="KW-1185">Reference proteome</keyword>
<sequence length="408" mass="43395">MGAVTAVVRLARHSAQQRTRISALEAACSARDSALDALVSKGLPALAASTGRPDASVPGIGVAGDLARTAFAENLQAVVKQYAAALRTVRSEAEEATRLQIEERAQEATQAAVRSVTASVVSLGADLSKVVGEALRQHDGSDEMFATLTRIDHTVQQIVRQAQSYVVICGGLPGRRWPVQKLTDIVRGALGRIPDYPRIKSRELDRAVTARAVEPVVHALATLLDNAARYSPPTSYVDVTFQEGHRGVTVVIDDAGVSMSEEQLAKARQTLSGDGRVELHKLGPHPQIGFHTVAALAHRYGFTASVGASSPYGGVRATLFLPDELLTAAPEPEESRMEVAHSPVHELDATKSGLPKRRRRESNAEPAARPALSSFPARAGVAAAWRRGTSSGRASVTESEQKKGSDHQ</sequence>
<dbReference type="GO" id="GO:0005886">
    <property type="term" value="C:plasma membrane"/>
    <property type="evidence" value="ECO:0007669"/>
    <property type="project" value="TreeGrafter"/>
</dbReference>
<organism evidence="8 9">
    <name type="scientific">Streptomyces griseorubiginosus</name>
    <dbReference type="NCBI Taxonomy" id="67304"/>
    <lineage>
        <taxon>Bacteria</taxon>
        <taxon>Bacillati</taxon>
        <taxon>Actinomycetota</taxon>
        <taxon>Actinomycetes</taxon>
        <taxon>Kitasatosporales</taxon>
        <taxon>Streptomycetaceae</taxon>
        <taxon>Streptomyces</taxon>
    </lineage>
</organism>
<dbReference type="EC" id="2.7.13.3" evidence="2"/>
<dbReference type="SUPFAM" id="SSF55874">
    <property type="entry name" value="ATPase domain of HSP90 chaperone/DNA topoisomerase II/histidine kinase"/>
    <property type="match status" value="1"/>
</dbReference>
<dbReference type="PANTHER" id="PTHR45436:SF5">
    <property type="entry name" value="SENSOR HISTIDINE KINASE TRCS"/>
    <property type="match status" value="1"/>
</dbReference>
<comment type="catalytic activity">
    <reaction evidence="1">
        <text>ATP + protein L-histidine = ADP + protein N-phospho-L-histidine.</text>
        <dbReference type="EC" id="2.7.13.3"/>
    </reaction>
</comment>
<feature type="region of interest" description="Disordered" evidence="6">
    <location>
        <begin position="331"/>
        <end position="408"/>
    </location>
</feature>
<dbReference type="GO" id="GO:0000160">
    <property type="term" value="P:phosphorelay signal transduction system"/>
    <property type="evidence" value="ECO:0007669"/>
    <property type="project" value="TreeGrafter"/>
</dbReference>
<dbReference type="InterPro" id="IPR036890">
    <property type="entry name" value="HATPase_C_sf"/>
</dbReference>
<feature type="compositionally biased region" description="Polar residues" evidence="6">
    <location>
        <begin position="389"/>
        <end position="398"/>
    </location>
</feature>
<dbReference type="Pfam" id="PF02518">
    <property type="entry name" value="HATPase_c"/>
    <property type="match status" value="1"/>
</dbReference>
<evidence type="ECO:0000313" key="8">
    <source>
        <dbReference type="EMBL" id="KUN59504.1"/>
    </source>
</evidence>
<evidence type="ECO:0000313" key="9">
    <source>
        <dbReference type="Proteomes" id="UP000054375"/>
    </source>
</evidence>
<dbReference type="PANTHER" id="PTHR45436">
    <property type="entry name" value="SENSOR HISTIDINE KINASE YKOH"/>
    <property type="match status" value="1"/>
</dbReference>
<evidence type="ECO:0000256" key="1">
    <source>
        <dbReference type="ARBA" id="ARBA00000085"/>
    </source>
</evidence>
<feature type="domain" description="Histidine kinase/HSP90-like ATPase" evidence="7">
    <location>
        <begin position="215"/>
        <end position="324"/>
    </location>
</feature>
<evidence type="ECO:0000256" key="4">
    <source>
        <dbReference type="ARBA" id="ARBA00022679"/>
    </source>
</evidence>
<dbReference type="GO" id="GO:0004673">
    <property type="term" value="F:protein histidine kinase activity"/>
    <property type="evidence" value="ECO:0007669"/>
    <property type="project" value="UniProtKB-EC"/>
</dbReference>
<evidence type="ECO:0000256" key="3">
    <source>
        <dbReference type="ARBA" id="ARBA00022553"/>
    </source>
</evidence>
<evidence type="ECO:0000256" key="5">
    <source>
        <dbReference type="ARBA" id="ARBA00022777"/>
    </source>
</evidence>
<gene>
    <name evidence="8" type="ORF">AQJ54_39330</name>
</gene>
<evidence type="ECO:0000256" key="6">
    <source>
        <dbReference type="SAM" id="MobiDB-lite"/>
    </source>
</evidence>
<evidence type="ECO:0000256" key="2">
    <source>
        <dbReference type="ARBA" id="ARBA00012438"/>
    </source>
</evidence>
<protein>
    <recommendedName>
        <fullName evidence="2">histidine kinase</fullName>
        <ecNumber evidence="2">2.7.13.3</ecNumber>
    </recommendedName>
</protein>